<proteinExistence type="predicted"/>
<gene>
    <name evidence="1" type="ORF">ACFHYO_10035</name>
</gene>
<sequence length="107" mass="11581">MADDLARSVAVRHLDIEVKPDTDETAEAIAFVFRLRVQVAADASEAVGGRQRVAILHAPDARLRHPQRRAERASEVGQSVQLAVPCLSDPASDRHEIIAPDRPSPGS</sequence>
<evidence type="ECO:0000313" key="1">
    <source>
        <dbReference type="EMBL" id="MFC0812451.1"/>
    </source>
</evidence>
<dbReference type="Proteomes" id="UP001589920">
    <property type="component" value="Unassembled WGS sequence"/>
</dbReference>
<dbReference type="EMBL" id="JBHMQU010000046">
    <property type="protein sequence ID" value="MFC0812451.1"/>
    <property type="molecule type" value="Genomic_DNA"/>
</dbReference>
<organism evidence="1 2">
    <name type="scientific">Paracoccus panacisoli</name>
    <dbReference type="NCBI Taxonomy" id="1510163"/>
    <lineage>
        <taxon>Bacteria</taxon>
        <taxon>Pseudomonadati</taxon>
        <taxon>Pseudomonadota</taxon>
        <taxon>Alphaproteobacteria</taxon>
        <taxon>Rhodobacterales</taxon>
        <taxon>Paracoccaceae</taxon>
        <taxon>Paracoccus</taxon>
    </lineage>
</organism>
<name>A0ABV6T698_9RHOB</name>
<reference evidence="1 2" key="1">
    <citation type="submission" date="2024-09" db="EMBL/GenBank/DDBJ databases">
        <authorList>
            <person name="Sun Q."/>
            <person name="Mori K."/>
        </authorList>
    </citation>
    <scope>NUCLEOTIDE SEQUENCE [LARGE SCALE GENOMIC DNA]</scope>
    <source>
        <strain evidence="1 2">KCTC 42086</strain>
    </source>
</reference>
<dbReference type="RefSeq" id="WP_394320157.1">
    <property type="nucleotide sequence ID" value="NZ_JBHMQU010000046.1"/>
</dbReference>
<comment type="caution">
    <text evidence="1">The sequence shown here is derived from an EMBL/GenBank/DDBJ whole genome shotgun (WGS) entry which is preliminary data.</text>
</comment>
<evidence type="ECO:0000313" key="2">
    <source>
        <dbReference type="Proteomes" id="UP001589920"/>
    </source>
</evidence>
<protein>
    <submittedName>
        <fullName evidence="1">Uncharacterized protein</fullName>
    </submittedName>
</protein>
<accession>A0ABV6T698</accession>
<keyword evidence="2" id="KW-1185">Reference proteome</keyword>